<keyword evidence="2" id="KW-1185">Reference proteome</keyword>
<protein>
    <submittedName>
        <fullName evidence="1">Uncharacterized protein</fullName>
    </submittedName>
</protein>
<proteinExistence type="predicted"/>
<dbReference type="OrthoDB" id="57478at2759"/>
<comment type="caution">
    <text evidence="1">The sequence shown here is derived from an EMBL/GenBank/DDBJ whole genome shotgun (WGS) entry which is preliminary data.</text>
</comment>
<reference evidence="1 2" key="1">
    <citation type="journal article" date="2012" name="Genome Biol.">
        <title>Genome and low-iron response of an oceanic diatom adapted to chronic iron limitation.</title>
        <authorList>
            <person name="Lommer M."/>
            <person name="Specht M."/>
            <person name="Roy A.S."/>
            <person name="Kraemer L."/>
            <person name="Andreson R."/>
            <person name="Gutowska M.A."/>
            <person name="Wolf J."/>
            <person name="Bergner S.V."/>
            <person name="Schilhabel M.B."/>
            <person name="Klostermeier U.C."/>
            <person name="Beiko R.G."/>
            <person name="Rosenstiel P."/>
            <person name="Hippler M."/>
            <person name="Laroche J."/>
        </authorList>
    </citation>
    <scope>NUCLEOTIDE SEQUENCE [LARGE SCALE GENOMIC DNA]</scope>
    <source>
        <strain evidence="1 2">CCMP1005</strain>
    </source>
</reference>
<dbReference type="EMBL" id="AGNL01001078">
    <property type="protein sequence ID" value="EJK77281.1"/>
    <property type="molecule type" value="Genomic_DNA"/>
</dbReference>
<accession>K0TNM8</accession>
<evidence type="ECO:0000313" key="1">
    <source>
        <dbReference type="EMBL" id="EJK77281.1"/>
    </source>
</evidence>
<organism evidence="1 2">
    <name type="scientific">Thalassiosira oceanica</name>
    <name type="common">Marine diatom</name>
    <dbReference type="NCBI Taxonomy" id="159749"/>
    <lineage>
        <taxon>Eukaryota</taxon>
        <taxon>Sar</taxon>
        <taxon>Stramenopiles</taxon>
        <taxon>Ochrophyta</taxon>
        <taxon>Bacillariophyta</taxon>
        <taxon>Coscinodiscophyceae</taxon>
        <taxon>Thalassiosirophycidae</taxon>
        <taxon>Thalassiosirales</taxon>
        <taxon>Thalassiosiraceae</taxon>
        <taxon>Thalassiosira</taxon>
    </lineage>
</organism>
<dbReference type="Proteomes" id="UP000266841">
    <property type="component" value="Unassembled WGS sequence"/>
</dbReference>
<feature type="non-terminal residue" evidence="1">
    <location>
        <position position="1"/>
    </location>
</feature>
<evidence type="ECO:0000313" key="2">
    <source>
        <dbReference type="Proteomes" id="UP000266841"/>
    </source>
</evidence>
<name>K0TNM8_THAOC</name>
<gene>
    <name evidence="1" type="ORF">THAOC_00896</name>
</gene>
<dbReference type="AlphaFoldDB" id="K0TNM8"/>
<sequence length="73" mass="8177">DGALNGPNIIKRTGSLVKNPALAIRANSRGLAAREEMNLERHVKQGKNAARVHSRKKESWSEKVNENYFKSYA</sequence>